<dbReference type="Gene3D" id="3.90.1660.10">
    <property type="entry name" value="CofE-like domain"/>
    <property type="match status" value="1"/>
</dbReference>
<sequence length="255" mass="27753">MRMELFAIDGLPLIKKGDDLAAMICERAELEDHDSVVIASTIVAKAEGAMVQKSDVVPSQRAINIAKRLGKDPVLVQLVLDRSSDVIIEFPLLLVENLNGHVSINAGIDDSNVDTDYLLELPHDPDASAKGIGKRIADLCGRDVSVIITDTNGRAFKIGQTGVAVGVYHMHPIRNWQGEKDLFGKELEITEEAVADELAGAANLLMGEAAGGIPVVIVRGFEYHTKDDVSVKEMYRPDNEDIIRKGLRCLRQSSD</sequence>
<dbReference type="AlphaFoldDB" id="A0A099T1W1"/>
<comment type="cofactor">
    <cofactor evidence="8">
        <name>K(+)</name>
        <dbReference type="ChEBI" id="CHEBI:29103"/>
    </cofactor>
    <text evidence="8">Monovalent cation. The ion could be potassium.</text>
</comment>
<dbReference type="Proteomes" id="UP000029859">
    <property type="component" value="Unassembled WGS sequence"/>
</dbReference>
<dbReference type="GO" id="GO:0052619">
    <property type="term" value="F:coenzyme F420-1:gamma-L-glutamate ligase activity"/>
    <property type="evidence" value="ECO:0007669"/>
    <property type="project" value="UniProtKB-UniRule"/>
</dbReference>
<evidence type="ECO:0000256" key="8">
    <source>
        <dbReference type="HAMAP-Rule" id="MF_01258"/>
    </source>
</evidence>
<dbReference type="InterPro" id="IPR002847">
    <property type="entry name" value="F420-0_gamma-glut_ligase-dom"/>
</dbReference>
<evidence type="ECO:0000256" key="1">
    <source>
        <dbReference type="ARBA" id="ARBA00022598"/>
    </source>
</evidence>
<feature type="binding site" evidence="8">
    <location>
        <position position="112"/>
    </location>
    <ligand>
        <name>GTP</name>
        <dbReference type="ChEBI" id="CHEBI:37565"/>
    </ligand>
</feature>
<dbReference type="HAMAP" id="MF_01258">
    <property type="entry name" value="F420_ligase_CofE"/>
    <property type="match status" value="1"/>
</dbReference>
<comment type="catalytic activity">
    <reaction evidence="8">
        <text>oxidized coenzyme F420-0 + GTP + L-glutamate = oxidized coenzyme F420-1 + GDP + phosphate + H(+)</text>
        <dbReference type="Rhea" id="RHEA:30555"/>
        <dbReference type="ChEBI" id="CHEBI:15378"/>
        <dbReference type="ChEBI" id="CHEBI:29985"/>
        <dbReference type="ChEBI" id="CHEBI:37565"/>
        <dbReference type="ChEBI" id="CHEBI:43474"/>
        <dbReference type="ChEBI" id="CHEBI:58189"/>
        <dbReference type="ChEBI" id="CHEBI:59907"/>
        <dbReference type="ChEBI" id="CHEBI:59920"/>
        <dbReference type="EC" id="6.3.2.31"/>
    </reaction>
</comment>
<reference evidence="10 11" key="1">
    <citation type="submission" date="2014-09" db="EMBL/GenBank/DDBJ databases">
        <title>Draft genome sequence of an obligately methylotrophic methanogen, Methanococcoides methylutens, isolated from marine sediment.</title>
        <authorList>
            <person name="Guan Y."/>
            <person name="Ngugi D.K."/>
            <person name="Blom J."/>
            <person name="Ali S."/>
            <person name="Ferry J.G."/>
            <person name="Stingl U."/>
        </authorList>
    </citation>
    <scope>NUCLEOTIDE SEQUENCE [LARGE SCALE GENOMIC DNA]</scope>
    <source>
        <strain evidence="10 11">DSM 2657</strain>
    </source>
</reference>
<dbReference type="GO" id="GO:0052618">
    <property type="term" value="F:coenzyme F420-0:L-glutamate ligase activity"/>
    <property type="evidence" value="ECO:0007669"/>
    <property type="project" value="UniProtKB-UniRule"/>
</dbReference>
<dbReference type="OrthoDB" id="11383at2157"/>
<keyword evidence="4 8" id="KW-0460">Magnesium</keyword>
<feature type="binding site" evidence="8">
    <location>
        <position position="150"/>
    </location>
    <ligand>
        <name>a divalent metal cation</name>
        <dbReference type="ChEBI" id="CHEBI:60240"/>
        <label>1</label>
    </ligand>
</feature>
<evidence type="ECO:0000259" key="9">
    <source>
        <dbReference type="Pfam" id="PF01996"/>
    </source>
</evidence>
<dbReference type="NCBIfam" id="TIGR01916">
    <property type="entry name" value="F420_cofE"/>
    <property type="match status" value="1"/>
</dbReference>
<dbReference type="EC" id="6.3.2.34" evidence="8"/>
<evidence type="ECO:0000256" key="3">
    <source>
        <dbReference type="ARBA" id="ARBA00022741"/>
    </source>
</evidence>
<keyword evidence="2 8" id="KW-0479">Metal-binding</keyword>
<dbReference type="GO" id="GO:0052645">
    <property type="term" value="P:F420-0 metabolic process"/>
    <property type="evidence" value="ECO:0007669"/>
    <property type="project" value="UniProtKB-UniRule"/>
</dbReference>
<comment type="catalytic activity">
    <reaction evidence="8">
        <text>oxidized coenzyme F420-1 + GTP + L-glutamate = oxidized coenzyme F420-2 + GDP + phosphate + H(+)</text>
        <dbReference type="Rhea" id="RHEA:30523"/>
        <dbReference type="ChEBI" id="CHEBI:15378"/>
        <dbReference type="ChEBI" id="CHEBI:29985"/>
        <dbReference type="ChEBI" id="CHEBI:37565"/>
        <dbReference type="ChEBI" id="CHEBI:43474"/>
        <dbReference type="ChEBI" id="CHEBI:57922"/>
        <dbReference type="ChEBI" id="CHEBI:58189"/>
        <dbReference type="ChEBI" id="CHEBI:59920"/>
        <dbReference type="EC" id="6.3.2.34"/>
    </reaction>
</comment>
<keyword evidence="7 8" id="KW-0464">Manganese</keyword>
<feature type="binding site" evidence="8">
    <location>
        <position position="208"/>
    </location>
    <ligand>
        <name>a divalent metal cation</name>
        <dbReference type="ChEBI" id="CHEBI:60240"/>
        <label>2</label>
    </ligand>
</feature>
<comment type="pathway">
    <text evidence="8">Cofactor biosynthesis; coenzyme F420 biosynthesis.</text>
</comment>
<dbReference type="PANTHER" id="PTHR47917:SF1">
    <property type="entry name" value="COENZYME F420:L-GLUTAMATE LIGASE"/>
    <property type="match status" value="1"/>
</dbReference>
<feature type="binding site" evidence="8">
    <location>
        <position position="109"/>
    </location>
    <ligand>
        <name>a divalent metal cation</name>
        <dbReference type="ChEBI" id="CHEBI:60240"/>
        <label>1</label>
    </ligand>
</feature>
<keyword evidence="1 8" id="KW-0436">Ligase</keyword>
<dbReference type="GO" id="GO:0046872">
    <property type="term" value="F:metal ion binding"/>
    <property type="evidence" value="ECO:0007669"/>
    <property type="project" value="UniProtKB-KW"/>
</dbReference>
<evidence type="ECO:0000256" key="2">
    <source>
        <dbReference type="ARBA" id="ARBA00022723"/>
    </source>
</evidence>
<feature type="domain" description="Coenzyme F420:L-glutamate ligase-like" evidence="9">
    <location>
        <begin position="11"/>
        <end position="220"/>
    </location>
</feature>
<dbReference type="UniPathway" id="UPA00071"/>
<dbReference type="InterPro" id="IPR008225">
    <property type="entry name" value="F420-0_g-glutamyl_ligase"/>
</dbReference>
<protein>
    <recommendedName>
        <fullName evidence="8">Coenzyme F420:L-glutamate ligase</fullName>
        <ecNumber evidence="8">6.3.2.31</ecNumber>
        <ecNumber evidence="8">6.3.2.34</ecNumber>
    </recommendedName>
    <alternativeName>
        <fullName evidence="8">Coenzyme F420-0:L-glutamate ligase</fullName>
    </alternativeName>
    <alternativeName>
        <fullName evidence="8">Coenzyme F420-1:gamma-L-glutamate ligase</fullName>
    </alternativeName>
</protein>
<gene>
    <name evidence="8" type="primary">cofE</name>
    <name evidence="10" type="ORF">LI82_03620</name>
</gene>
<feature type="binding site" evidence="8">
    <location>
        <begin position="40"/>
        <end position="41"/>
    </location>
    <ligand>
        <name>GTP</name>
        <dbReference type="ChEBI" id="CHEBI:37565"/>
    </ligand>
</feature>
<dbReference type="Gene3D" id="3.30.1330.100">
    <property type="entry name" value="CofE-like"/>
    <property type="match status" value="1"/>
</dbReference>
<keyword evidence="11" id="KW-1185">Reference proteome</keyword>
<dbReference type="NCBIfam" id="NF009809">
    <property type="entry name" value="PRK13293.1"/>
    <property type="match status" value="1"/>
</dbReference>
<feature type="binding site" evidence="8">
    <location>
        <begin position="206"/>
        <end position="213"/>
    </location>
    <ligand>
        <name>GTP</name>
        <dbReference type="ChEBI" id="CHEBI:37565"/>
    </ligand>
</feature>
<keyword evidence="6 8" id="KW-0342">GTP-binding</keyword>
<comment type="caution">
    <text evidence="10">The sequence shown here is derived from an EMBL/GenBank/DDBJ whole genome shotgun (WGS) entry which is preliminary data.</text>
</comment>
<comment type="similarity">
    <text evidence="8">Belongs to the CofE family.</text>
</comment>
<dbReference type="Pfam" id="PF01996">
    <property type="entry name" value="F420_ligase"/>
    <property type="match status" value="1"/>
</dbReference>
<dbReference type="InterPro" id="IPR023659">
    <property type="entry name" value="F420_ligase_CofE_arc"/>
</dbReference>
<comment type="cofactor">
    <cofactor evidence="8">
        <name>Mg(2+)</name>
        <dbReference type="ChEBI" id="CHEBI:18420"/>
    </cofactor>
    <cofactor evidence="8">
        <name>Mn(2+)</name>
        <dbReference type="ChEBI" id="CHEBI:29035"/>
    </cofactor>
    <text evidence="8">Binds 2 divalent metal cations per subunit. The ions could be magnesium and/or manganese.</text>
</comment>
<evidence type="ECO:0000256" key="4">
    <source>
        <dbReference type="ARBA" id="ARBA00022842"/>
    </source>
</evidence>
<dbReference type="PANTHER" id="PTHR47917">
    <property type="match status" value="1"/>
</dbReference>
<evidence type="ECO:0000313" key="11">
    <source>
        <dbReference type="Proteomes" id="UP000029859"/>
    </source>
</evidence>
<dbReference type="EMBL" id="JRHO01000009">
    <property type="protein sequence ID" value="KGK99130.1"/>
    <property type="molecule type" value="Genomic_DNA"/>
</dbReference>
<dbReference type="EC" id="6.3.2.31" evidence="8"/>
<comment type="subunit">
    <text evidence="8">Homodimer.</text>
</comment>
<organism evidence="10 11">
    <name type="scientific">Methanococcoides methylutens</name>
    <dbReference type="NCBI Taxonomy" id="2226"/>
    <lineage>
        <taxon>Archaea</taxon>
        <taxon>Methanobacteriati</taxon>
        <taxon>Methanobacteriota</taxon>
        <taxon>Stenosarchaea group</taxon>
        <taxon>Methanomicrobia</taxon>
        <taxon>Methanosarcinales</taxon>
        <taxon>Methanosarcinaceae</taxon>
        <taxon>Methanococcoides</taxon>
    </lineage>
</organism>
<comment type="function">
    <text evidence="8">Catalyzes the GTP-dependent successive addition of two or more gamma-linked L-glutamates to the L-lactyl phosphodiester of 7,8-didemethyl-8-hydroxy-5-deazariboflavin (F420-0) to form coenzyme F420-0-glutamyl-glutamate (F420-2) or polyglutamated F420 derivatives.</text>
</comment>
<feature type="binding site" evidence="8">
    <location>
        <position position="45"/>
    </location>
    <ligand>
        <name>GTP</name>
        <dbReference type="ChEBI" id="CHEBI:37565"/>
    </ligand>
</feature>
<evidence type="ECO:0000256" key="5">
    <source>
        <dbReference type="ARBA" id="ARBA00022958"/>
    </source>
</evidence>
<dbReference type="GO" id="GO:0005525">
    <property type="term" value="F:GTP binding"/>
    <property type="evidence" value="ECO:0007669"/>
    <property type="project" value="UniProtKB-KW"/>
</dbReference>
<name>A0A099T1W1_METMT</name>
<keyword evidence="5 8" id="KW-0630">Potassium</keyword>
<evidence type="ECO:0000256" key="7">
    <source>
        <dbReference type="ARBA" id="ARBA00023211"/>
    </source>
</evidence>
<feature type="binding site" evidence="8">
    <location>
        <begin position="11"/>
        <end position="14"/>
    </location>
    <ligand>
        <name>GTP</name>
        <dbReference type="ChEBI" id="CHEBI:37565"/>
    </ligand>
</feature>
<evidence type="ECO:0000313" key="10">
    <source>
        <dbReference type="EMBL" id="KGK99130.1"/>
    </source>
</evidence>
<feature type="binding site" evidence="8">
    <location>
        <position position="151"/>
    </location>
    <ligand>
        <name>a divalent metal cation</name>
        <dbReference type="ChEBI" id="CHEBI:60240"/>
        <label>2</label>
    </ligand>
</feature>
<dbReference type="RefSeq" id="WP_048193547.1">
    <property type="nucleotide sequence ID" value="NZ_CAAGSM010000002.1"/>
</dbReference>
<accession>A0A099T1W1</accession>
<evidence type="ECO:0000256" key="6">
    <source>
        <dbReference type="ARBA" id="ARBA00023134"/>
    </source>
</evidence>
<keyword evidence="3 8" id="KW-0547">Nucleotide-binding</keyword>
<proteinExistence type="inferred from homology"/>
<dbReference type="SUPFAM" id="SSF144010">
    <property type="entry name" value="CofE-like"/>
    <property type="match status" value="1"/>
</dbReference>